<dbReference type="AlphaFoldDB" id="A0A832G8V3"/>
<accession>A0A832G8V3</accession>
<dbReference type="PROSITE" id="PS00061">
    <property type="entry name" value="ADH_SHORT"/>
    <property type="match status" value="1"/>
</dbReference>
<comment type="caution">
    <text evidence="4">The sequence shown here is derived from an EMBL/GenBank/DDBJ whole genome shotgun (WGS) entry which is preliminary data.</text>
</comment>
<dbReference type="Pfam" id="PF00106">
    <property type="entry name" value="adh_short"/>
    <property type="match status" value="1"/>
</dbReference>
<gene>
    <name evidence="4" type="ORF">ENS56_15105</name>
</gene>
<sequence length="255" mass="28428">MNLKNKVVLITGASSGIGEAMAKKFAEEGALLALTARRKEILDKFIKNLEVKTRAASYKCDVTNIDEIKSVYRQVKIDFGKVDIAVLNSGVSFRSSIKDFSAEKAKLIFDTNVMGIINFVEVMLPDFMNERNGVIVGVSSLADSRGFPKSGFYCASKAAATIFLESLRIELKPYNVKVITVRPGFVKTPMTDKNEFFMPFLMEPDKAAEIIVKGIKKGKKRIQFPLAISLAVRFLRIIPDSLFEYLASREPVPRK</sequence>
<evidence type="ECO:0000256" key="3">
    <source>
        <dbReference type="RuleBase" id="RU000363"/>
    </source>
</evidence>
<dbReference type="Gene3D" id="3.40.50.720">
    <property type="entry name" value="NAD(P)-binding Rossmann-like Domain"/>
    <property type="match status" value="1"/>
</dbReference>
<dbReference type="EMBL" id="DSVI01000027">
    <property type="protein sequence ID" value="HGT49366.1"/>
    <property type="molecule type" value="Genomic_DNA"/>
</dbReference>
<dbReference type="PRINTS" id="PR00081">
    <property type="entry name" value="GDHRDH"/>
</dbReference>
<evidence type="ECO:0000313" key="4">
    <source>
        <dbReference type="EMBL" id="HGT49366.1"/>
    </source>
</evidence>
<evidence type="ECO:0000256" key="2">
    <source>
        <dbReference type="ARBA" id="ARBA00023002"/>
    </source>
</evidence>
<dbReference type="GO" id="GO:0016491">
    <property type="term" value="F:oxidoreductase activity"/>
    <property type="evidence" value="ECO:0007669"/>
    <property type="project" value="UniProtKB-KW"/>
</dbReference>
<dbReference type="PANTHER" id="PTHR44196">
    <property type="entry name" value="DEHYDROGENASE/REDUCTASE SDR FAMILY MEMBER 7B"/>
    <property type="match status" value="1"/>
</dbReference>
<dbReference type="PRINTS" id="PR00080">
    <property type="entry name" value="SDRFAMILY"/>
</dbReference>
<name>A0A832G8V3_9BACT</name>
<organism evidence="4">
    <name type="scientific">Ignavibacterium album</name>
    <dbReference type="NCBI Taxonomy" id="591197"/>
    <lineage>
        <taxon>Bacteria</taxon>
        <taxon>Pseudomonadati</taxon>
        <taxon>Ignavibacteriota</taxon>
        <taxon>Ignavibacteria</taxon>
        <taxon>Ignavibacteriales</taxon>
        <taxon>Ignavibacteriaceae</taxon>
        <taxon>Ignavibacterium</taxon>
    </lineage>
</organism>
<dbReference type="InterPro" id="IPR002347">
    <property type="entry name" value="SDR_fam"/>
</dbReference>
<comment type="similarity">
    <text evidence="1 3">Belongs to the short-chain dehydrogenases/reductases (SDR) family.</text>
</comment>
<dbReference type="InterPro" id="IPR036291">
    <property type="entry name" value="NAD(P)-bd_dom_sf"/>
</dbReference>
<protein>
    <submittedName>
        <fullName evidence="4">SDR family NAD(P)-dependent oxidoreductase</fullName>
    </submittedName>
</protein>
<dbReference type="InterPro" id="IPR020904">
    <property type="entry name" value="Sc_DH/Rdtase_CS"/>
</dbReference>
<dbReference type="GO" id="GO:0016020">
    <property type="term" value="C:membrane"/>
    <property type="evidence" value="ECO:0007669"/>
    <property type="project" value="TreeGrafter"/>
</dbReference>
<keyword evidence="2" id="KW-0560">Oxidoreductase</keyword>
<dbReference type="PANTHER" id="PTHR44196:SF3">
    <property type="entry name" value="SHORT CHAIN DEHYDROGENASE FAMILY PROTEIN"/>
    <property type="match status" value="1"/>
</dbReference>
<evidence type="ECO:0000256" key="1">
    <source>
        <dbReference type="ARBA" id="ARBA00006484"/>
    </source>
</evidence>
<reference evidence="4" key="1">
    <citation type="journal article" date="2020" name="mSystems">
        <title>Genome- and Community-Level Interaction Insights into Carbon Utilization and Element Cycling Functions of Hydrothermarchaeota in Hydrothermal Sediment.</title>
        <authorList>
            <person name="Zhou Z."/>
            <person name="Liu Y."/>
            <person name="Xu W."/>
            <person name="Pan J."/>
            <person name="Luo Z.H."/>
            <person name="Li M."/>
        </authorList>
    </citation>
    <scope>NUCLEOTIDE SEQUENCE [LARGE SCALE GENOMIC DNA]</scope>
    <source>
        <strain evidence="4">SpSt-500</strain>
    </source>
</reference>
<dbReference type="SUPFAM" id="SSF51735">
    <property type="entry name" value="NAD(P)-binding Rossmann-fold domains"/>
    <property type="match status" value="1"/>
</dbReference>
<proteinExistence type="inferred from homology"/>